<accession>A0A512M9P0</accession>
<evidence type="ECO:0000313" key="2">
    <source>
        <dbReference type="EMBL" id="GEP43041.1"/>
    </source>
</evidence>
<keyword evidence="1" id="KW-0472">Membrane</keyword>
<gene>
    <name evidence="2" type="ORF">BGE01nite_23320</name>
</gene>
<dbReference type="Proteomes" id="UP000321577">
    <property type="component" value="Unassembled WGS sequence"/>
</dbReference>
<reference evidence="2 3" key="1">
    <citation type="submission" date="2019-07" db="EMBL/GenBank/DDBJ databases">
        <title>Whole genome shotgun sequence of Brevifollis gellanilyticus NBRC 108608.</title>
        <authorList>
            <person name="Hosoyama A."/>
            <person name="Uohara A."/>
            <person name="Ohji S."/>
            <person name="Ichikawa N."/>
        </authorList>
    </citation>
    <scope>NUCLEOTIDE SEQUENCE [LARGE SCALE GENOMIC DNA]</scope>
    <source>
        <strain evidence="2 3">NBRC 108608</strain>
    </source>
</reference>
<keyword evidence="3" id="KW-1185">Reference proteome</keyword>
<protein>
    <submittedName>
        <fullName evidence="2">Uncharacterized protein</fullName>
    </submittedName>
</protein>
<name>A0A512M9P0_9BACT</name>
<dbReference type="OrthoDB" id="192122at2"/>
<evidence type="ECO:0000256" key="1">
    <source>
        <dbReference type="SAM" id="Phobius"/>
    </source>
</evidence>
<dbReference type="EMBL" id="BKAG01000014">
    <property type="protein sequence ID" value="GEP43041.1"/>
    <property type="molecule type" value="Genomic_DNA"/>
</dbReference>
<sequence>MSDSPPVAPGRFIRYALVFLPLGLIITSIISFGIWWTKKQSVEERSYAYATALRSEMTLPSLERYTGILREVMQPQGLERLSAVASFIDSSMSAENMGYAPKRDRFFDGGLEQSNVYVELTGKQRPYEVRLILVPYGAQGRGDVEIQALAGMMSLGHALAGARGDTTLRMAAVPLGVKDPSGRNALERLAASMLDRQERIMQVTVLGGVDGPLLEEVKKVFKTSQTGTVIESLPATLTHEETLKSMTGLKARF</sequence>
<feature type="transmembrane region" description="Helical" evidence="1">
    <location>
        <begin position="12"/>
        <end position="36"/>
    </location>
</feature>
<dbReference type="RefSeq" id="WP_146850622.1">
    <property type="nucleotide sequence ID" value="NZ_BKAG01000014.1"/>
</dbReference>
<keyword evidence="1" id="KW-0812">Transmembrane</keyword>
<dbReference type="AlphaFoldDB" id="A0A512M9P0"/>
<keyword evidence="1" id="KW-1133">Transmembrane helix</keyword>
<proteinExistence type="predicted"/>
<evidence type="ECO:0000313" key="3">
    <source>
        <dbReference type="Proteomes" id="UP000321577"/>
    </source>
</evidence>
<organism evidence="2 3">
    <name type="scientific">Brevifollis gellanilyticus</name>
    <dbReference type="NCBI Taxonomy" id="748831"/>
    <lineage>
        <taxon>Bacteria</taxon>
        <taxon>Pseudomonadati</taxon>
        <taxon>Verrucomicrobiota</taxon>
        <taxon>Verrucomicrobiia</taxon>
        <taxon>Verrucomicrobiales</taxon>
        <taxon>Verrucomicrobiaceae</taxon>
    </lineage>
</organism>
<comment type="caution">
    <text evidence="2">The sequence shown here is derived from an EMBL/GenBank/DDBJ whole genome shotgun (WGS) entry which is preliminary data.</text>
</comment>